<keyword evidence="6" id="KW-1185">Reference proteome</keyword>
<evidence type="ECO:0000259" key="4">
    <source>
        <dbReference type="PROSITE" id="PS51898"/>
    </source>
</evidence>
<dbReference type="InterPro" id="IPR050090">
    <property type="entry name" value="Tyrosine_recombinase_XerCD"/>
</dbReference>
<feature type="compositionally biased region" description="Basic and acidic residues" evidence="3">
    <location>
        <begin position="135"/>
        <end position="154"/>
    </location>
</feature>
<keyword evidence="1" id="KW-0229">DNA integration</keyword>
<dbReference type="PROSITE" id="PS51898">
    <property type="entry name" value="TYR_RECOMBINASE"/>
    <property type="match status" value="1"/>
</dbReference>
<evidence type="ECO:0000256" key="1">
    <source>
        <dbReference type="ARBA" id="ARBA00022908"/>
    </source>
</evidence>
<dbReference type="PANTHER" id="PTHR30349">
    <property type="entry name" value="PHAGE INTEGRASE-RELATED"/>
    <property type="match status" value="1"/>
</dbReference>
<name>A0ABX3URY2_9GAMM</name>
<dbReference type="EMBL" id="MLJJ01000016">
    <property type="protein sequence ID" value="ORM99083.1"/>
    <property type="molecule type" value="Genomic_DNA"/>
</dbReference>
<keyword evidence="2" id="KW-0233">DNA recombination</keyword>
<evidence type="ECO:0000313" key="5">
    <source>
        <dbReference type="EMBL" id="ORM99083.1"/>
    </source>
</evidence>
<organism evidence="5 6">
    <name type="scientific">Pantoea septica</name>
    <dbReference type="NCBI Taxonomy" id="472695"/>
    <lineage>
        <taxon>Bacteria</taxon>
        <taxon>Pseudomonadati</taxon>
        <taxon>Pseudomonadota</taxon>
        <taxon>Gammaproteobacteria</taxon>
        <taxon>Enterobacterales</taxon>
        <taxon>Erwiniaceae</taxon>
        <taxon>Pantoea</taxon>
    </lineage>
</organism>
<comment type="caution">
    <text evidence="5">The sequence shown here is derived from an EMBL/GenBank/DDBJ whole genome shotgun (WGS) entry which is preliminary data.</text>
</comment>
<evidence type="ECO:0000313" key="6">
    <source>
        <dbReference type="Proteomes" id="UP000193785"/>
    </source>
</evidence>
<dbReference type="InterPro" id="IPR016423">
    <property type="entry name" value="Resolvase_Rsv"/>
</dbReference>
<dbReference type="PANTHER" id="PTHR30349:SF90">
    <property type="entry name" value="TYROSINE RECOMBINASE XERD"/>
    <property type="match status" value="1"/>
</dbReference>
<dbReference type="CDD" id="cd00397">
    <property type="entry name" value="DNA_BRE_C"/>
    <property type="match status" value="1"/>
</dbReference>
<dbReference type="Proteomes" id="UP000193785">
    <property type="component" value="Unassembled WGS sequence"/>
</dbReference>
<feature type="domain" description="Tyr recombinase" evidence="4">
    <location>
        <begin position="48"/>
        <end position="267"/>
    </location>
</feature>
<dbReference type="PIRSF" id="PIRSF004576">
    <property type="entry name" value="Resolvase_Rsv"/>
    <property type="match status" value="1"/>
</dbReference>
<feature type="region of interest" description="Disordered" evidence="3">
    <location>
        <begin position="124"/>
        <end position="159"/>
    </location>
</feature>
<dbReference type="InterPro" id="IPR011010">
    <property type="entry name" value="DNA_brk_join_enz"/>
</dbReference>
<evidence type="ECO:0000256" key="3">
    <source>
        <dbReference type="SAM" id="MobiDB-lite"/>
    </source>
</evidence>
<accession>A0ABX3URY2</accession>
<reference evidence="5 6" key="1">
    <citation type="journal article" date="2017" name="Antonie Van Leeuwenhoek">
        <title>Phylogenomic resolution of the bacterial genus Pantoea and its relationship with Erwinia and Tatumella.</title>
        <authorList>
            <person name="Palmer M."/>
            <person name="Steenkamp E.T."/>
            <person name="Coetzee M.P."/>
            <person name="Chan W.Y."/>
            <person name="van Zyl E."/>
            <person name="De Maayer P."/>
            <person name="Coutinho T.A."/>
            <person name="Blom J."/>
            <person name="Smits T.H."/>
            <person name="Duffy B."/>
            <person name="Venter S.N."/>
        </authorList>
    </citation>
    <scope>NUCLEOTIDE SEQUENCE [LARGE SCALE GENOMIC DNA]</scope>
    <source>
        <strain evidence="5 6">LMG 5345</strain>
    </source>
</reference>
<dbReference type="Gene3D" id="1.10.443.10">
    <property type="entry name" value="Intergrase catalytic core"/>
    <property type="match status" value="1"/>
</dbReference>
<dbReference type="InterPro" id="IPR002104">
    <property type="entry name" value="Integrase_catalytic"/>
</dbReference>
<gene>
    <name evidence="5" type="ORF">HA46_10620</name>
</gene>
<proteinExistence type="predicted"/>
<dbReference type="SUPFAM" id="SSF56349">
    <property type="entry name" value="DNA breaking-rejoining enzymes"/>
    <property type="match status" value="1"/>
</dbReference>
<evidence type="ECO:0000256" key="2">
    <source>
        <dbReference type="ARBA" id="ARBA00023172"/>
    </source>
</evidence>
<protein>
    <submittedName>
        <fullName evidence="5">Integrase</fullName>
    </submittedName>
</protein>
<dbReference type="Pfam" id="PF00589">
    <property type="entry name" value="Phage_integrase"/>
    <property type="match status" value="1"/>
</dbReference>
<dbReference type="RefSeq" id="WP_084884214.1">
    <property type="nucleotide sequence ID" value="NZ_CAURGX010000020.1"/>
</dbReference>
<sequence>MSTLPREVVQISRSDVTGQNVTGSGAARYFDYESAVALRNLAAAYGTDMPRYLLAPEVAVLLSKVPDLKKRLFIDALWNTGGRLNEILPLTKEDFVLDDSLTGAPLSSPFVVLRTLKQRRLEEAARSRSRRRGRPTKEEQRAERETEAEIRDNPPRAVPLTDPGFVQRLREWFATAQLAPGARLWDIRSEDTARSWISQAVTAAARDGVTFSIRPVTPKTFRDSFAMHLVQHQVPQKVIQTLMGHKDAKSTEWYTRVFALDVTRQLGVRFSMDPDEAGRLLLPGQPSFR</sequence>
<dbReference type="InterPro" id="IPR013762">
    <property type="entry name" value="Integrase-like_cat_sf"/>
</dbReference>